<dbReference type="Gene3D" id="2.60.120.330">
    <property type="entry name" value="B-lactam Antibiotic, Isopenicillin N Synthase, Chain"/>
    <property type="match status" value="1"/>
</dbReference>
<dbReference type="Pfam" id="PF14226">
    <property type="entry name" value="DIOX_N"/>
    <property type="match status" value="1"/>
</dbReference>
<name>A0A194S6G5_RHOGW</name>
<comment type="similarity">
    <text evidence="1">Belongs to the iron/ascorbate-dependent oxidoreductase family.</text>
</comment>
<dbReference type="PANTHER" id="PTHR47990">
    <property type="entry name" value="2-OXOGLUTARATE (2OG) AND FE(II)-DEPENDENT OXYGENASE SUPERFAMILY PROTEIN-RELATED"/>
    <property type="match status" value="1"/>
</dbReference>
<dbReference type="RefSeq" id="XP_018272372.1">
    <property type="nucleotide sequence ID" value="XM_018412679.1"/>
</dbReference>
<dbReference type="OMA" id="DESFWVM"/>
<gene>
    <name evidence="3" type="ORF">RHOBADRAFT_25380</name>
</gene>
<evidence type="ECO:0000259" key="2">
    <source>
        <dbReference type="PROSITE" id="PS51471"/>
    </source>
</evidence>
<proteinExistence type="inferred from homology"/>
<evidence type="ECO:0000256" key="1">
    <source>
        <dbReference type="RuleBase" id="RU003682"/>
    </source>
</evidence>
<accession>A0A194S6G5</accession>
<dbReference type="Pfam" id="PF03171">
    <property type="entry name" value="2OG-FeII_Oxy"/>
    <property type="match status" value="1"/>
</dbReference>
<dbReference type="PROSITE" id="PS51471">
    <property type="entry name" value="FE2OG_OXY"/>
    <property type="match status" value="1"/>
</dbReference>
<dbReference type="OrthoDB" id="288590at2759"/>
<keyword evidence="1" id="KW-0560">Oxidoreductase</keyword>
<organism evidence="3 4">
    <name type="scientific">Rhodotorula graminis (strain WP1)</name>
    <dbReference type="NCBI Taxonomy" id="578459"/>
    <lineage>
        <taxon>Eukaryota</taxon>
        <taxon>Fungi</taxon>
        <taxon>Dikarya</taxon>
        <taxon>Basidiomycota</taxon>
        <taxon>Pucciniomycotina</taxon>
        <taxon>Microbotryomycetes</taxon>
        <taxon>Sporidiobolales</taxon>
        <taxon>Sporidiobolaceae</taxon>
        <taxon>Rhodotorula</taxon>
    </lineage>
</organism>
<dbReference type="AlphaFoldDB" id="A0A194S6G5"/>
<evidence type="ECO:0000313" key="4">
    <source>
        <dbReference type="Proteomes" id="UP000053890"/>
    </source>
</evidence>
<sequence length="359" mass="39639">MPHLVNPPPSSSLPLIDLSPFLSPKPDPDARRNTARKLHSACLDYGFFYCTGLDSVVSPDDMRHALDVARAFFNTPDDDKLKLRIKPGDGARGYQRIGENVTQYKKDWHEGWDAYKPLPPSLEDPSKLLHGPNQWPAEPASFRPVLERWVDKMHTVGHALMEATAMALGIDVDGDAKGDESGEWARMKSWVADPFWVMRCIGYPPLPPDAEGVSCGAHKDYGNFTLLHADSTPGALQVFLPSPSGPDSTSTGERGTWIDANPVEGAFVVNVGEMVEVYSAGLYKATLHRVVHKSETYRVSIPFFFEPTLEALIEPLPSAVRLRRELLGPDSAATSVKPVIYGDFLRSKVSNNFALEDKE</sequence>
<keyword evidence="1" id="KW-0408">Iron</keyword>
<feature type="domain" description="Fe2OG dioxygenase" evidence="2">
    <location>
        <begin position="194"/>
        <end position="307"/>
    </location>
</feature>
<dbReference type="EMBL" id="KQ474076">
    <property type="protein sequence ID" value="KPV76323.1"/>
    <property type="molecule type" value="Genomic_DNA"/>
</dbReference>
<protein>
    <recommendedName>
        <fullName evidence="2">Fe2OG dioxygenase domain-containing protein</fullName>
    </recommendedName>
</protein>
<dbReference type="GeneID" id="28973128"/>
<dbReference type="STRING" id="578459.A0A194S6G5"/>
<evidence type="ECO:0000313" key="3">
    <source>
        <dbReference type="EMBL" id="KPV76323.1"/>
    </source>
</evidence>
<reference evidence="3 4" key="1">
    <citation type="journal article" date="2015" name="Front. Microbiol.">
        <title>Genome sequence of the plant growth promoting endophytic yeast Rhodotorula graminis WP1.</title>
        <authorList>
            <person name="Firrincieli A."/>
            <person name="Otillar R."/>
            <person name="Salamov A."/>
            <person name="Schmutz J."/>
            <person name="Khan Z."/>
            <person name="Redman R.S."/>
            <person name="Fleck N.D."/>
            <person name="Lindquist E."/>
            <person name="Grigoriev I.V."/>
            <person name="Doty S.L."/>
        </authorList>
    </citation>
    <scope>NUCLEOTIDE SEQUENCE [LARGE SCALE GENOMIC DNA]</scope>
    <source>
        <strain evidence="3 4">WP1</strain>
    </source>
</reference>
<keyword evidence="1" id="KW-0479">Metal-binding</keyword>
<dbReference type="GO" id="GO:0046872">
    <property type="term" value="F:metal ion binding"/>
    <property type="evidence" value="ECO:0007669"/>
    <property type="project" value="UniProtKB-KW"/>
</dbReference>
<dbReference type="InterPro" id="IPR005123">
    <property type="entry name" value="Oxoglu/Fe-dep_dioxygenase_dom"/>
</dbReference>
<dbReference type="InterPro" id="IPR050231">
    <property type="entry name" value="Iron_ascorbate_oxido_reductase"/>
</dbReference>
<dbReference type="SUPFAM" id="SSF51197">
    <property type="entry name" value="Clavaminate synthase-like"/>
    <property type="match status" value="1"/>
</dbReference>
<keyword evidence="4" id="KW-1185">Reference proteome</keyword>
<dbReference type="InterPro" id="IPR027443">
    <property type="entry name" value="IPNS-like_sf"/>
</dbReference>
<dbReference type="GO" id="GO:0016491">
    <property type="term" value="F:oxidoreductase activity"/>
    <property type="evidence" value="ECO:0007669"/>
    <property type="project" value="UniProtKB-KW"/>
</dbReference>
<dbReference type="Proteomes" id="UP000053890">
    <property type="component" value="Unassembled WGS sequence"/>
</dbReference>
<dbReference type="InterPro" id="IPR044861">
    <property type="entry name" value="IPNS-like_FE2OG_OXY"/>
</dbReference>
<dbReference type="InterPro" id="IPR026992">
    <property type="entry name" value="DIOX_N"/>
</dbReference>